<reference evidence="1 2" key="1">
    <citation type="submission" date="2019-03" db="EMBL/GenBank/DDBJ databases">
        <title>The genome sequence of a newly discovered highly antifungal drug resistant Aspergillus species, Aspergillus tanneri NIH 1004.</title>
        <authorList>
            <person name="Mounaud S."/>
            <person name="Singh I."/>
            <person name="Joardar V."/>
            <person name="Pakala S."/>
            <person name="Pakala S."/>
            <person name="Venepally P."/>
            <person name="Hoover J."/>
            <person name="Nierman W."/>
            <person name="Chung J."/>
            <person name="Losada L."/>
        </authorList>
    </citation>
    <scope>NUCLEOTIDE SEQUENCE [LARGE SCALE GENOMIC DNA]</scope>
    <source>
        <strain evidence="1 2">NIH1004</strain>
    </source>
</reference>
<evidence type="ECO:0000313" key="1">
    <source>
        <dbReference type="EMBL" id="THC97067.1"/>
    </source>
</evidence>
<sequence length="68" mass="7838">MIQIRLFPRNYMRMHMRNTLTRIYPVLNSYIQTTRAIAGFGGGEVAHAGYDPARGDKDVAWQDGFEVY</sequence>
<organism evidence="1 2">
    <name type="scientific">Aspergillus tanneri</name>
    <dbReference type="NCBI Taxonomy" id="1220188"/>
    <lineage>
        <taxon>Eukaryota</taxon>
        <taxon>Fungi</taxon>
        <taxon>Dikarya</taxon>
        <taxon>Ascomycota</taxon>
        <taxon>Pezizomycotina</taxon>
        <taxon>Eurotiomycetes</taxon>
        <taxon>Eurotiomycetidae</taxon>
        <taxon>Eurotiales</taxon>
        <taxon>Aspergillaceae</taxon>
        <taxon>Aspergillus</taxon>
        <taxon>Aspergillus subgen. Circumdati</taxon>
    </lineage>
</organism>
<dbReference type="AlphaFoldDB" id="A0A4S3JQD5"/>
<protein>
    <submittedName>
        <fullName evidence="1">Uncharacterized protein</fullName>
    </submittedName>
</protein>
<name>A0A4S3JQD5_9EURO</name>
<dbReference type="EMBL" id="SOSA01000088">
    <property type="protein sequence ID" value="THC97067.1"/>
    <property type="molecule type" value="Genomic_DNA"/>
</dbReference>
<dbReference type="VEuPathDB" id="FungiDB:EYZ11_003445"/>
<proteinExistence type="predicted"/>
<dbReference type="Proteomes" id="UP000308092">
    <property type="component" value="Unassembled WGS sequence"/>
</dbReference>
<evidence type="ECO:0000313" key="2">
    <source>
        <dbReference type="Proteomes" id="UP000308092"/>
    </source>
</evidence>
<gene>
    <name evidence="1" type="ORF">EYZ11_003445</name>
</gene>
<comment type="caution">
    <text evidence="1">The sequence shown here is derived from an EMBL/GenBank/DDBJ whole genome shotgun (WGS) entry which is preliminary data.</text>
</comment>
<accession>A0A4S3JQD5</accession>
<keyword evidence="2" id="KW-1185">Reference proteome</keyword>